<organism evidence="10 11">
    <name type="scientific">Blastopirellula retiformator</name>
    <dbReference type="NCBI Taxonomy" id="2527970"/>
    <lineage>
        <taxon>Bacteria</taxon>
        <taxon>Pseudomonadati</taxon>
        <taxon>Planctomycetota</taxon>
        <taxon>Planctomycetia</taxon>
        <taxon>Pirellulales</taxon>
        <taxon>Pirellulaceae</taxon>
        <taxon>Blastopirellula</taxon>
    </lineage>
</organism>
<dbReference type="GO" id="GO:0006457">
    <property type="term" value="P:protein folding"/>
    <property type="evidence" value="ECO:0007669"/>
    <property type="project" value="InterPro"/>
</dbReference>
<dbReference type="NCBIfam" id="NF008602">
    <property type="entry name" value="PRK11570.1"/>
    <property type="match status" value="1"/>
</dbReference>
<dbReference type="InterPro" id="IPR001179">
    <property type="entry name" value="PPIase_FKBP_dom"/>
</dbReference>
<name>A0A5C5V943_9BACT</name>
<comment type="similarity">
    <text evidence="2 7">Belongs to the FKBP-type PPIase family.</text>
</comment>
<keyword evidence="3 8" id="KW-0732">Signal</keyword>
<dbReference type="GO" id="GO:0003755">
    <property type="term" value="F:peptidyl-prolyl cis-trans isomerase activity"/>
    <property type="evidence" value="ECO:0007669"/>
    <property type="project" value="UniProtKB-UniRule"/>
</dbReference>
<dbReference type="OrthoDB" id="280278at2"/>
<evidence type="ECO:0000256" key="8">
    <source>
        <dbReference type="SAM" id="SignalP"/>
    </source>
</evidence>
<feature type="signal peptide" evidence="8">
    <location>
        <begin position="1"/>
        <end position="21"/>
    </location>
</feature>
<dbReference type="PANTHER" id="PTHR43811:SF19">
    <property type="entry name" value="39 KDA FK506-BINDING NUCLEAR PROTEIN"/>
    <property type="match status" value="1"/>
</dbReference>
<comment type="caution">
    <text evidence="10">The sequence shown here is derived from an EMBL/GenBank/DDBJ whole genome shotgun (WGS) entry which is preliminary data.</text>
</comment>
<dbReference type="Gene3D" id="1.10.287.460">
    <property type="entry name" value="Peptidyl-prolyl cis-trans isomerase, FKBP-type, N-terminal domain"/>
    <property type="match status" value="1"/>
</dbReference>
<evidence type="ECO:0000256" key="7">
    <source>
        <dbReference type="RuleBase" id="RU003915"/>
    </source>
</evidence>
<dbReference type="Pfam" id="PF00254">
    <property type="entry name" value="FKBP_C"/>
    <property type="match status" value="1"/>
</dbReference>
<dbReference type="FunFam" id="3.10.50.40:FF:000045">
    <property type="entry name" value="Peptidyl-prolyl cis-trans isomerase"/>
    <property type="match status" value="1"/>
</dbReference>
<gene>
    <name evidence="10" type="primary">fklB</name>
    <name evidence="10" type="ORF">Enr8_16590</name>
</gene>
<evidence type="ECO:0000313" key="11">
    <source>
        <dbReference type="Proteomes" id="UP000318878"/>
    </source>
</evidence>
<evidence type="ECO:0000313" key="10">
    <source>
        <dbReference type="EMBL" id="TWT34265.1"/>
    </source>
</evidence>
<dbReference type="PANTHER" id="PTHR43811">
    <property type="entry name" value="FKBP-TYPE PEPTIDYL-PROLYL CIS-TRANS ISOMERASE FKPA"/>
    <property type="match status" value="1"/>
</dbReference>
<evidence type="ECO:0000256" key="6">
    <source>
        <dbReference type="PROSITE-ProRule" id="PRU00277"/>
    </source>
</evidence>
<reference evidence="10 11" key="1">
    <citation type="submission" date="2019-02" db="EMBL/GenBank/DDBJ databases">
        <title>Deep-cultivation of Planctomycetes and their phenomic and genomic characterization uncovers novel biology.</title>
        <authorList>
            <person name="Wiegand S."/>
            <person name="Jogler M."/>
            <person name="Boedeker C."/>
            <person name="Pinto D."/>
            <person name="Vollmers J."/>
            <person name="Rivas-Marin E."/>
            <person name="Kohn T."/>
            <person name="Peeters S.H."/>
            <person name="Heuer A."/>
            <person name="Rast P."/>
            <person name="Oberbeckmann S."/>
            <person name="Bunk B."/>
            <person name="Jeske O."/>
            <person name="Meyerdierks A."/>
            <person name="Storesund J.E."/>
            <person name="Kallscheuer N."/>
            <person name="Luecker S."/>
            <person name="Lage O.M."/>
            <person name="Pohl T."/>
            <person name="Merkel B.J."/>
            <person name="Hornburger P."/>
            <person name="Mueller R.-W."/>
            <person name="Bruemmer F."/>
            <person name="Labrenz M."/>
            <person name="Spormann A.M."/>
            <person name="Op Den Camp H."/>
            <person name="Overmann J."/>
            <person name="Amann R."/>
            <person name="Jetten M.S.M."/>
            <person name="Mascher T."/>
            <person name="Medema M.H."/>
            <person name="Devos D.P."/>
            <person name="Kaster A.-K."/>
            <person name="Ovreas L."/>
            <person name="Rohde M."/>
            <person name="Galperin M.Y."/>
            <person name="Jogler C."/>
        </authorList>
    </citation>
    <scope>NUCLEOTIDE SEQUENCE [LARGE SCALE GENOMIC DNA]</scope>
    <source>
        <strain evidence="10 11">Enr8</strain>
    </source>
</reference>
<protein>
    <recommendedName>
        <fullName evidence="7">Peptidyl-prolyl cis-trans isomerase</fullName>
        <ecNumber evidence="7">5.2.1.8</ecNumber>
    </recommendedName>
</protein>
<accession>A0A5C5V943</accession>
<evidence type="ECO:0000256" key="5">
    <source>
        <dbReference type="ARBA" id="ARBA00023235"/>
    </source>
</evidence>
<evidence type="ECO:0000256" key="1">
    <source>
        <dbReference type="ARBA" id="ARBA00000971"/>
    </source>
</evidence>
<dbReference type="EMBL" id="SJPF01000002">
    <property type="protein sequence ID" value="TWT34265.1"/>
    <property type="molecule type" value="Genomic_DNA"/>
</dbReference>
<dbReference type="InterPro" id="IPR000774">
    <property type="entry name" value="PPIase_FKBP_N"/>
</dbReference>
<dbReference type="AlphaFoldDB" id="A0A5C5V943"/>
<dbReference type="PROSITE" id="PS50059">
    <property type="entry name" value="FKBP_PPIASE"/>
    <property type="match status" value="1"/>
</dbReference>
<keyword evidence="5 6" id="KW-0413">Isomerase</keyword>
<dbReference type="InterPro" id="IPR036944">
    <property type="entry name" value="PPIase_FKBP_N_sf"/>
</dbReference>
<keyword evidence="11" id="KW-1185">Reference proteome</keyword>
<dbReference type="EC" id="5.2.1.8" evidence="7"/>
<keyword evidence="4 6" id="KW-0697">Rotamase</keyword>
<comment type="catalytic activity">
    <reaction evidence="1 6 7">
        <text>[protein]-peptidylproline (omega=180) = [protein]-peptidylproline (omega=0)</text>
        <dbReference type="Rhea" id="RHEA:16237"/>
        <dbReference type="Rhea" id="RHEA-COMP:10747"/>
        <dbReference type="Rhea" id="RHEA-COMP:10748"/>
        <dbReference type="ChEBI" id="CHEBI:83833"/>
        <dbReference type="ChEBI" id="CHEBI:83834"/>
        <dbReference type="EC" id="5.2.1.8"/>
    </reaction>
</comment>
<evidence type="ECO:0000256" key="3">
    <source>
        <dbReference type="ARBA" id="ARBA00022729"/>
    </source>
</evidence>
<dbReference type="Proteomes" id="UP000318878">
    <property type="component" value="Unassembled WGS sequence"/>
</dbReference>
<evidence type="ECO:0000256" key="4">
    <source>
        <dbReference type="ARBA" id="ARBA00023110"/>
    </source>
</evidence>
<feature type="domain" description="PPIase FKBP-type" evidence="9">
    <location>
        <begin position="144"/>
        <end position="230"/>
    </location>
</feature>
<evidence type="ECO:0000256" key="2">
    <source>
        <dbReference type="ARBA" id="ARBA00006577"/>
    </source>
</evidence>
<evidence type="ECO:0000259" key="9">
    <source>
        <dbReference type="PROSITE" id="PS50059"/>
    </source>
</evidence>
<sequence length="236" mass="25493" precursor="true">MKRVLCLTLALVSFIPAVLRAQEPAAPQGELKTVMEKASYVIGRKFGTDIKTGLPNVDAKALLKGVTDALEGKESELTDEQIQATMAEFQKVMVAEQQKMANADKKKGADFLAENAKKPNVKTTKSGLQYIVEKEGTGASPKPTDDVVCHYKGELIDGTVFDSSYDRGEPARFPVNRVIPGWTEALQLMKAGGKWKLFIPSDLAYGENGSPGAIPPNSVLVFDIELLEVLPAAADK</sequence>
<dbReference type="InterPro" id="IPR046357">
    <property type="entry name" value="PPIase_dom_sf"/>
</dbReference>
<proteinExistence type="inferred from homology"/>
<dbReference type="SUPFAM" id="SSF54534">
    <property type="entry name" value="FKBP-like"/>
    <property type="match status" value="1"/>
</dbReference>
<dbReference type="Gene3D" id="3.10.50.40">
    <property type="match status" value="1"/>
</dbReference>
<dbReference type="Pfam" id="PF01346">
    <property type="entry name" value="FKBP_N"/>
    <property type="match status" value="1"/>
</dbReference>
<feature type="chain" id="PRO_5022850043" description="Peptidyl-prolyl cis-trans isomerase" evidence="8">
    <location>
        <begin position="22"/>
        <end position="236"/>
    </location>
</feature>